<dbReference type="CDD" id="cd09272">
    <property type="entry name" value="RNase_HI_RT_Ty1"/>
    <property type="match status" value="1"/>
</dbReference>
<dbReference type="InterPro" id="IPR001878">
    <property type="entry name" value="Znf_CCHC"/>
</dbReference>
<dbReference type="Pfam" id="PF25597">
    <property type="entry name" value="SH3_retrovirus"/>
    <property type="match status" value="1"/>
</dbReference>
<keyword evidence="5" id="KW-0863">Zinc-finger</keyword>
<feature type="region of interest" description="Disordered" evidence="6">
    <location>
        <begin position="760"/>
        <end position="819"/>
    </location>
</feature>
<evidence type="ECO:0000256" key="2">
    <source>
        <dbReference type="ARBA" id="ARBA00022723"/>
    </source>
</evidence>
<dbReference type="GO" id="GO:0008270">
    <property type="term" value="F:zinc ion binding"/>
    <property type="evidence" value="ECO:0007669"/>
    <property type="project" value="UniProtKB-KW"/>
</dbReference>
<dbReference type="PROSITE" id="PS50158">
    <property type="entry name" value="ZF_CCHC"/>
    <property type="match status" value="1"/>
</dbReference>
<dbReference type="InterPro" id="IPR013103">
    <property type="entry name" value="RVT_2"/>
</dbReference>
<keyword evidence="4" id="KW-0378">Hydrolase</keyword>
<name>A0AAV2GI34_9ROSI</name>
<evidence type="ECO:0000313" key="9">
    <source>
        <dbReference type="EMBL" id="CAL1409822.1"/>
    </source>
</evidence>
<feature type="domain" description="CCHC-type" evidence="7">
    <location>
        <begin position="251"/>
        <end position="266"/>
    </location>
</feature>
<dbReference type="GO" id="GO:0004190">
    <property type="term" value="F:aspartic-type endopeptidase activity"/>
    <property type="evidence" value="ECO:0007669"/>
    <property type="project" value="UniProtKB-KW"/>
</dbReference>
<evidence type="ECO:0000256" key="5">
    <source>
        <dbReference type="PROSITE-ProRule" id="PRU00047"/>
    </source>
</evidence>
<dbReference type="PANTHER" id="PTHR42648">
    <property type="entry name" value="TRANSPOSASE, PUTATIVE-RELATED"/>
    <property type="match status" value="1"/>
</dbReference>
<dbReference type="InterPro" id="IPR036875">
    <property type="entry name" value="Znf_CCHC_sf"/>
</dbReference>
<feature type="region of interest" description="Disordered" evidence="6">
    <location>
        <begin position="205"/>
        <end position="244"/>
    </location>
</feature>
<evidence type="ECO:0008006" key="11">
    <source>
        <dbReference type="Google" id="ProtNLM"/>
    </source>
</evidence>
<reference evidence="9 10" key="1">
    <citation type="submission" date="2024-04" db="EMBL/GenBank/DDBJ databases">
        <authorList>
            <person name="Fracassetti M."/>
        </authorList>
    </citation>
    <scope>NUCLEOTIDE SEQUENCE [LARGE SCALE GENOMIC DNA]</scope>
</reference>
<sequence length="1363" mass="154082">MSDASFAQVGLPKFDGDYEHWSMLMENLLRSKEYWNVVHEGFQEPAVGATLSAAESKTLDDMRLKDLKAKNYLFNSIDKSILKTITKKATAKELWDSMKLKCQGSARVQKAQLQALRRTFEVLEMRDGETVSAYFNRVMTVANDMRNCGEEMSDGKIVEKILRTLTERFNYVVCSIEESNDIDQLTVDGLQSSLVVHEQKFGKRGASDEEQALRTTHEYGGRGGRGQGRGFFSSTGRGRSGRGWNKDSVECFKCHKLGHYRNECPEWYRDHQAHYTSYVQDKSFGDLKDDMLLMASVEEICEEVNTDWWFLDSGCSNHMTGNKKWFTDLNTSAACTVRLGNNTRLEVAGKGTVKLTVNQLPITIQDVFYVPALKSNLLSMGQWQEKGLAFLIKHGSCKNFHEEKGLLFETEMKSNKMFVLHATANPVSDQSSIQCLQTSGSRDSPVSLWHRRFGHLNNQSFHMLSKKGLVAGLPQLNGETGVCSVCLVGKQTRQPFPKKSPWRASQRLQLLHADLCGPLTSVSNGGKRYIFTLTDDYSRKLWVYFLTAKSETLGLFKKFKVQLEKETGLPIVCLRTDRGGEFMLNEFQGLCDETGIQRQLTAALTPQQNGVAERKNRTIMNMVRCMLRDTKVPSPFWPKAVTWATHIHNRSPTVANQGKTPQELWTGKPPSVSHFRIFGCVAHVHVPDQQRRKLEDKSSQCYFLGVSTESKAYRLYNPATKKVVTSRDVVFDESKGWNWDSEAASDQTQLVWEGSDDLWEDSDSEFEPALTEASADEQPPSPKTPLATSTGTESDEDTNDINTDVLGLPSRDLGPRVRKPPSHLSVYDCGFASTDWQAMMAVSNDPQTYEEAALESRWNEAMTQEFTAIERNKTWTLTDRPPHITPIGVKWVYKTKLKEDDSVEKSKARLVAKGYSQQPGIDYTEVFAPVARWDTIRTILAFAAQNALPIYQLDVKSAFLNGELSEEVYVEQPPGFVVAGEESKVYRLHKALYGLKQAPRAWYSRIESYFLKSGFERCSYEHTLFIKKSDAGVLIVSLYVDDLLYTSTDPKCIAEFKRSMEAEFEMSDLGKMKYFLGVEVHQSVAGMFICQKKYIRDMLEKFQLASCNFVKNPVSPGMKFTKAGDGISVNSTEYKQLIGSLLYVTVTRPDIMYIVCTLSRFMESPMRQHMLAAKRVLRYLKGTMAYGIWYKGMKEEEPLLGYTDSDYAGDLDDRKSTSGYTFFLANGVISWASKKQPIVTLSTTEAEFVAASFCSTQCVWLRRILEMIGWSGCVRGSTKILCDNSSTIKLSKNPVLHGRSKHIDVRFHFLRDLAKEGVIELEHCGTHEQVADIMTKPLKLETFEALRSKLGMCDEEVFAGAME</sequence>
<dbReference type="PANTHER" id="PTHR42648:SF18">
    <property type="entry name" value="RETROTRANSPOSON, UNCLASSIFIED-LIKE PROTEIN"/>
    <property type="match status" value="1"/>
</dbReference>
<dbReference type="InterPro" id="IPR039537">
    <property type="entry name" value="Retrotran_Ty1/copia-like"/>
</dbReference>
<evidence type="ECO:0000256" key="6">
    <source>
        <dbReference type="SAM" id="MobiDB-lite"/>
    </source>
</evidence>
<dbReference type="InterPro" id="IPR036397">
    <property type="entry name" value="RNaseH_sf"/>
</dbReference>
<dbReference type="EMBL" id="OZ034822">
    <property type="protein sequence ID" value="CAL1409822.1"/>
    <property type="molecule type" value="Genomic_DNA"/>
</dbReference>
<dbReference type="InterPro" id="IPR001584">
    <property type="entry name" value="Integrase_cat-core"/>
</dbReference>
<evidence type="ECO:0000259" key="7">
    <source>
        <dbReference type="PROSITE" id="PS50158"/>
    </source>
</evidence>
<evidence type="ECO:0000256" key="4">
    <source>
        <dbReference type="ARBA" id="ARBA00022801"/>
    </source>
</evidence>
<protein>
    <recommendedName>
        <fullName evidence="11">Polyprotein</fullName>
    </recommendedName>
</protein>
<accession>A0AAV2GI34</accession>
<dbReference type="GO" id="GO:0006508">
    <property type="term" value="P:proteolysis"/>
    <property type="evidence" value="ECO:0007669"/>
    <property type="project" value="UniProtKB-KW"/>
</dbReference>
<dbReference type="SMART" id="SM00343">
    <property type="entry name" value="ZnF_C2HC"/>
    <property type="match status" value="1"/>
</dbReference>
<dbReference type="Gene3D" id="3.30.420.10">
    <property type="entry name" value="Ribonuclease H-like superfamily/Ribonuclease H"/>
    <property type="match status" value="1"/>
</dbReference>
<dbReference type="InterPro" id="IPR012337">
    <property type="entry name" value="RNaseH-like_sf"/>
</dbReference>
<feature type="domain" description="Integrase catalytic" evidence="8">
    <location>
        <begin position="497"/>
        <end position="669"/>
    </location>
</feature>
<dbReference type="InterPro" id="IPR057670">
    <property type="entry name" value="SH3_retrovirus"/>
</dbReference>
<keyword evidence="10" id="KW-1185">Reference proteome</keyword>
<gene>
    <name evidence="9" type="ORF">LTRI10_LOCUS49290</name>
</gene>
<dbReference type="InterPro" id="IPR054722">
    <property type="entry name" value="PolX-like_BBD"/>
</dbReference>
<dbReference type="InterPro" id="IPR025724">
    <property type="entry name" value="GAG-pre-integrase_dom"/>
</dbReference>
<dbReference type="Pfam" id="PF22936">
    <property type="entry name" value="Pol_BBD"/>
    <property type="match status" value="1"/>
</dbReference>
<keyword evidence="5" id="KW-0862">Zinc</keyword>
<dbReference type="Proteomes" id="UP001497516">
    <property type="component" value="Chromosome 9"/>
</dbReference>
<proteinExistence type="predicted"/>
<dbReference type="GO" id="GO:0015074">
    <property type="term" value="P:DNA integration"/>
    <property type="evidence" value="ECO:0007669"/>
    <property type="project" value="InterPro"/>
</dbReference>
<dbReference type="SUPFAM" id="SSF57756">
    <property type="entry name" value="Retrovirus zinc finger-like domains"/>
    <property type="match status" value="1"/>
</dbReference>
<dbReference type="Pfam" id="PF07727">
    <property type="entry name" value="RVT_2"/>
    <property type="match status" value="1"/>
</dbReference>
<keyword evidence="3" id="KW-0064">Aspartyl protease</keyword>
<feature type="compositionally biased region" description="Basic and acidic residues" evidence="6">
    <location>
        <begin position="205"/>
        <end position="220"/>
    </location>
</feature>
<evidence type="ECO:0000259" key="8">
    <source>
        <dbReference type="PROSITE" id="PS50994"/>
    </source>
</evidence>
<keyword evidence="1" id="KW-0645">Protease</keyword>
<dbReference type="Pfam" id="PF00665">
    <property type="entry name" value="rve"/>
    <property type="match status" value="1"/>
</dbReference>
<evidence type="ECO:0000313" key="10">
    <source>
        <dbReference type="Proteomes" id="UP001497516"/>
    </source>
</evidence>
<keyword evidence="2" id="KW-0479">Metal-binding</keyword>
<dbReference type="SUPFAM" id="SSF53098">
    <property type="entry name" value="Ribonuclease H-like"/>
    <property type="match status" value="1"/>
</dbReference>
<dbReference type="Pfam" id="PF14223">
    <property type="entry name" value="Retrotran_gag_2"/>
    <property type="match status" value="1"/>
</dbReference>
<dbReference type="Gene3D" id="4.10.60.10">
    <property type="entry name" value="Zinc finger, CCHC-type"/>
    <property type="match status" value="1"/>
</dbReference>
<dbReference type="InterPro" id="IPR043502">
    <property type="entry name" value="DNA/RNA_pol_sf"/>
</dbReference>
<evidence type="ECO:0000256" key="3">
    <source>
        <dbReference type="ARBA" id="ARBA00022750"/>
    </source>
</evidence>
<dbReference type="Pfam" id="PF13976">
    <property type="entry name" value="gag_pre-integrs"/>
    <property type="match status" value="1"/>
</dbReference>
<dbReference type="PROSITE" id="PS50994">
    <property type="entry name" value="INTEGRASE"/>
    <property type="match status" value="1"/>
</dbReference>
<dbReference type="GO" id="GO:0003676">
    <property type="term" value="F:nucleic acid binding"/>
    <property type="evidence" value="ECO:0007669"/>
    <property type="project" value="InterPro"/>
</dbReference>
<organism evidence="9 10">
    <name type="scientific">Linum trigynum</name>
    <dbReference type="NCBI Taxonomy" id="586398"/>
    <lineage>
        <taxon>Eukaryota</taxon>
        <taxon>Viridiplantae</taxon>
        <taxon>Streptophyta</taxon>
        <taxon>Embryophyta</taxon>
        <taxon>Tracheophyta</taxon>
        <taxon>Spermatophyta</taxon>
        <taxon>Magnoliopsida</taxon>
        <taxon>eudicotyledons</taxon>
        <taxon>Gunneridae</taxon>
        <taxon>Pentapetalae</taxon>
        <taxon>rosids</taxon>
        <taxon>fabids</taxon>
        <taxon>Malpighiales</taxon>
        <taxon>Linaceae</taxon>
        <taxon>Linum</taxon>
    </lineage>
</organism>
<dbReference type="SUPFAM" id="SSF56672">
    <property type="entry name" value="DNA/RNA polymerases"/>
    <property type="match status" value="1"/>
</dbReference>
<evidence type="ECO:0000256" key="1">
    <source>
        <dbReference type="ARBA" id="ARBA00022670"/>
    </source>
</evidence>